<evidence type="ECO:0000313" key="1">
    <source>
        <dbReference type="EMBL" id="AEP12272.1"/>
    </source>
</evidence>
<dbReference type="AlphaFoldDB" id="G2LIQ4"/>
<reference evidence="1 2" key="1">
    <citation type="journal article" date="2012" name="Environ. Microbiol.">
        <title>Complete genome of Candidatus Chloracidobacterium thermophilum, a chlorophyll-based photoheterotroph belonging to the phylum Acidobacteria.</title>
        <authorList>
            <person name="Garcia Costas A.M."/>
            <person name="Liu Z."/>
            <person name="Tomsho L.P."/>
            <person name="Schuster S.C."/>
            <person name="Ward D.M."/>
            <person name="Bryant D.A."/>
        </authorList>
    </citation>
    <scope>NUCLEOTIDE SEQUENCE [LARGE SCALE GENOMIC DNA]</scope>
    <source>
        <strain evidence="1 2">B</strain>
    </source>
</reference>
<name>G2LIQ4_CHLTF</name>
<protein>
    <submittedName>
        <fullName evidence="1">Uncharacterized protein</fullName>
    </submittedName>
</protein>
<proteinExistence type="predicted"/>
<organism evidence="1 2">
    <name type="scientific">Chloracidobacterium thermophilum (strain B)</name>
    <dbReference type="NCBI Taxonomy" id="981222"/>
    <lineage>
        <taxon>Bacteria</taxon>
        <taxon>Pseudomonadati</taxon>
        <taxon>Acidobacteriota</taxon>
        <taxon>Terriglobia</taxon>
        <taxon>Terriglobales</taxon>
        <taxon>Acidobacteriaceae</taxon>
        <taxon>Chloracidobacterium</taxon>
    </lineage>
</organism>
<evidence type="ECO:0000313" key="2">
    <source>
        <dbReference type="Proteomes" id="UP000006791"/>
    </source>
</evidence>
<dbReference type="Proteomes" id="UP000006791">
    <property type="component" value="Chromosome 1"/>
</dbReference>
<dbReference type="EMBL" id="CP002514">
    <property type="protein sequence ID" value="AEP12272.1"/>
    <property type="molecule type" value="Genomic_DNA"/>
</dbReference>
<dbReference type="KEGG" id="ctm:Cabther_A1522"/>
<dbReference type="HOGENOM" id="CLU_2971087_0_0_0"/>
<accession>G2LIQ4</accession>
<keyword evidence="2" id="KW-1185">Reference proteome</keyword>
<gene>
    <name evidence="1" type="ordered locus">Cabther_A1522</name>
</gene>
<dbReference type="STRING" id="981222.Cabther_A1522"/>
<sequence>MASAGADLRDGLEHLPFGHPSPPGCAAGFISALAMLPWECFEKPFIRHGQPFRYDLPA</sequence>